<gene>
    <name evidence="1" type="ORF">B0T19DRAFT_399224</name>
</gene>
<reference evidence="1" key="2">
    <citation type="submission" date="2023-06" db="EMBL/GenBank/DDBJ databases">
        <authorList>
            <consortium name="Lawrence Berkeley National Laboratory"/>
            <person name="Haridas S."/>
            <person name="Hensen N."/>
            <person name="Bonometti L."/>
            <person name="Westerberg I."/>
            <person name="Brannstrom I.O."/>
            <person name="Guillou S."/>
            <person name="Cros-Aarteil S."/>
            <person name="Calhoun S."/>
            <person name="Kuo A."/>
            <person name="Mondo S."/>
            <person name="Pangilinan J."/>
            <person name="Riley R."/>
            <person name="Labutti K."/>
            <person name="Andreopoulos B."/>
            <person name="Lipzen A."/>
            <person name="Chen C."/>
            <person name="Yanf M."/>
            <person name="Daum C."/>
            <person name="Ng V."/>
            <person name="Clum A."/>
            <person name="Steindorff A."/>
            <person name="Ohm R."/>
            <person name="Martin F."/>
            <person name="Silar P."/>
            <person name="Natvig D."/>
            <person name="Lalanne C."/>
            <person name="Gautier V."/>
            <person name="Ament-Velasquez S.L."/>
            <person name="Kruys A."/>
            <person name="Hutchinson M.I."/>
            <person name="Powell A.J."/>
            <person name="Barry K."/>
            <person name="Miller A.N."/>
            <person name="Grigoriev I.V."/>
            <person name="Debuchy R."/>
            <person name="Gladieux P."/>
            <person name="Thoren M.H."/>
            <person name="Johannesson H."/>
        </authorList>
    </citation>
    <scope>NUCLEOTIDE SEQUENCE</scope>
    <source>
        <strain evidence="1">SMH4131-1</strain>
    </source>
</reference>
<evidence type="ECO:0000313" key="2">
    <source>
        <dbReference type="Proteomes" id="UP001286456"/>
    </source>
</evidence>
<reference evidence="1" key="1">
    <citation type="journal article" date="2023" name="Mol. Phylogenet. Evol.">
        <title>Genome-scale phylogeny and comparative genomics of the fungal order Sordariales.</title>
        <authorList>
            <person name="Hensen N."/>
            <person name="Bonometti L."/>
            <person name="Westerberg I."/>
            <person name="Brannstrom I.O."/>
            <person name="Guillou S."/>
            <person name="Cros-Aarteil S."/>
            <person name="Calhoun S."/>
            <person name="Haridas S."/>
            <person name="Kuo A."/>
            <person name="Mondo S."/>
            <person name="Pangilinan J."/>
            <person name="Riley R."/>
            <person name="LaButti K."/>
            <person name="Andreopoulos B."/>
            <person name="Lipzen A."/>
            <person name="Chen C."/>
            <person name="Yan M."/>
            <person name="Daum C."/>
            <person name="Ng V."/>
            <person name="Clum A."/>
            <person name="Steindorff A."/>
            <person name="Ohm R.A."/>
            <person name="Martin F."/>
            <person name="Silar P."/>
            <person name="Natvig D.O."/>
            <person name="Lalanne C."/>
            <person name="Gautier V."/>
            <person name="Ament-Velasquez S.L."/>
            <person name="Kruys A."/>
            <person name="Hutchinson M.I."/>
            <person name="Powell A.J."/>
            <person name="Barry K."/>
            <person name="Miller A.N."/>
            <person name="Grigoriev I.V."/>
            <person name="Debuchy R."/>
            <person name="Gladieux P."/>
            <person name="Hiltunen Thoren M."/>
            <person name="Johannesson H."/>
        </authorList>
    </citation>
    <scope>NUCLEOTIDE SEQUENCE</scope>
    <source>
        <strain evidence="1">SMH4131-1</strain>
    </source>
</reference>
<proteinExistence type="predicted"/>
<name>A0AAE0IYG1_9PEZI</name>
<accession>A0AAE0IYG1</accession>
<organism evidence="1 2">
    <name type="scientific">Cercophora scortea</name>
    <dbReference type="NCBI Taxonomy" id="314031"/>
    <lineage>
        <taxon>Eukaryota</taxon>
        <taxon>Fungi</taxon>
        <taxon>Dikarya</taxon>
        <taxon>Ascomycota</taxon>
        <taxon>Pezizomycotina</taxon>
        <taxon>Sordariomycetes</taxon>
        <taxon>Sordariomycetidae</taxon>
        <taxon>Sordariales</taxon>
        <taxon>Lasiosphaeriaceae</taxon>
        <taxon>Cercophora</taxon>
    </lineage>
</organism>
<dbReference type="Proteomes" id="UP001286456">
    <property type="component" value="Unassembled WGS sequence"/>
</dbReference>
<dbReference type="AlphaFoldDB" id="A0AAE0IYG1"/>
<comment type="caution">
    <text evidence="1">The sequence shown here is derived from an EMBL/GenBank/DDBJ whole genome shotgun (WGS) entry which is preliminary data.</text>
</comment>
<dbReference type="EMBL" id="JAUEPO010000002">
    <property type="protein sequence ID" value="KAK3333553.1"/>
    <property type="molecule type" value="Genomic_DNA"/>
</dbReference>
<protein>
    <submittedName>
        <fullName evidence="1">Uncharacterized protein</fullName>
    </submittedName>
</protein>
<keyword evidence="2" id="KW-1185">Reference proteome</keyword>
<sequence length="106" mass="12071">MRHGWERILLLSAGLVIDSVEKLQGVHRSGGQQACAKWAIRCKKDARPRMVRVFLAPCRQHGTPVALGRLQERDVEIYGMDVEASRDLWRRRWRQASGAPYGFAEG</sequence>
<evidence type="ECO:0000313" key="1">
    <source>
        <dbReference type="EMBL" id="KAK3333553.1"/>
    </source>
</evidence>